<feature type="signal peptide" evidence="1">
    <location>
        <begin position="1"/>
        <end position="21"/>
    </location>
</feature>
<dbReference type="OrthoDB" id="8595007at2"/>
<organism evidence="4 5">
    <name type="scientific">Flavihumibacter solisilvae</name>
    <dbReference type="NCBI Taxonomy" id="1349421"/>
    <lineage>
        <taxon>Bacteria</taxon>
        <taxon>Pseudomonadati</taxon>
        <taxon>Bacteroidota</taxon>
        <taxon>Chitinophagia</taxon>
        <taxon>Chitinophagales</taxon>
        <taxon>Chitinophagaceae</taxon>
        <taxon>Flavihumibacter</taxon>
    </lineage>
</organism>
<reference evidence="4 5" key="1">
    <citation type="submission" date="2014-11" db="EMBL/GenBank/DDBJ databases">
        <title>Genome sequence of Flavihumibacter solisilvae 3-3.</title>
        <authorList>
            <person name="Zhou G."/>
            <person name="Li M."/>
            <person name="Wang G."/>
        </authorList>
    </citation>
    <scope>NUCLEOTIDE SEQUENCE [LARGE SCALE GENOMIC DNA]</scope>
    <source>
        <strain evidence="4 5">3-3</strain>
    </source>
</reference>
<sequence length="635" mass="72044">MKKLIFYILAVIAAADMEANAAEYPVASISKPLLANANVVVRLEEQTVELYNINKVVVRNHIVMTILNEGGDRHARWSDYYSRLRSVDHIDGTLYDEYGKKIRSLKKSEIVDQSATSDISLADDYRTKSHNFFHREYPYTVEYEWNTTSIQTMFLPEWWPVPDRSVAVESSIFTVIADKDVDYRAKSGNLSTAAQVEENSKKKITRWQVKNVPALVPEYASPKLHDIAPYVILAPNKFRLGEFEGSMNTWDDFGKFMVKVNAGRDVLPDAIKQKVRSIVQGAADDREKVVRLYRYLQKNSHYISIQLGIGGWQPLPASFVAEKGYGDCKALSNYMIAMLKEVGIKANYVIIRAGENEMDLSIDFPYKNSNHAICAVPLAKDTMWLECTSQITDPGYMGSFTGNRHALMVTDQGGRVVRTPYYSKWENTIGSNVNAVMDVNGSLAISAVNRYQACASDDKKYFMHSYSREEQLKVLKKYIDIPHYDVTDFSYEDSYGKLPVITEKISISAPGYAQLTGKRLFVVPNIMNKWDTKLHVDTARVYDIDLSEEKVESDSVIIEIPAGYRPESLPKPADFKTPYGSYQSIATCAGNKITYVRKLEINKGRFPAKDYQSLVKFYEDIYKADRAKVVLVKSE</sequence>
<dbReference type="STRING" id="1349421.OI18_19310"/>
<evidence type="ECO:0000259" key="3">
    <source>
        <dbReference type="Pfam" id="PF12969"/>
    </source>
</evidence>
<keyword evidence="5" id="KW-1185">Reference proteome</keyword>
<accession>A0A0C1IG13</accession>
<dbReference type="InterPro" id="IPR002931">
    <property type="entry name" value="Transglutaminase-like"/>
</dbReference>
<gene>
    <name evidence="4" type="ORF">OI18_19310</name>
</gene>
<name>A0A0C1IG13_9BACT</name>
<dbReference type="EMBL" id="JSVC01000023">
    <property type="protein sequence ID" value="KIC93085.1"/>
    <property type="molecule type" value="Genomic_DNA"/>
</dbReference>
<feature type="chain" id="PRO_5002151615" description="DUF3857 domain-containing protein" evidence="1">
    <location>
        <begin position="22"/>
        <end position="635"/>
    </location>
</feature>
<dbReference type="Pfam" id="PF12969">
    <property type="entry name" value="DUF3857"/>
    <property type="match status" value="1"/>
</dbReference>
<dbReference type="SUPFAM" id="SSF54001">
    <property type="entry name" value="Cysteine proteinases"/>
    <property type="match status" value="1"/>
</dbReference>
<dbReference type="Proteomes" id="UP000031408">
    <property type="component" value="Unassembled WGS sequence"/>
</dbReference>
<evidence type="ECO:0000313" key="4">
    <source>
        <dbReference type="EMBL" id="KIC93085.1"/>
    </source>
</evidence>
<evidence type="ECO:0000259" key="2">
    <source>
        <dbReference type="Pfam" id="PF01841"/>
    </source>
</evidence>
<feature type="domain" description="DUF3857" evidence="3">
    <location>
        <begin position="56"/>
        <end position="214"/>
    </location>
</feature>
<dbReference type="Gene3D" id="2.60.40.3140">
    <property type="match status" value="1"/>
</dbReference>
<dbReference type="Pfam" id="PF01841">
    <property type="entry name" value="Transglut_core"/>
    <property type="match status" value="1"/>
</dbReference>
<protein>
    <recommendedName>
        <fullName evidence="6">DUF3857 domain-containing protein</fullName>
    </recommendedName>
</protein>
<dbReference type="InterPro" id="IPR024618">
    <property type="entry name" value="DUF3857"/>
</dbReference>
<dbReference type="Gene3D" id="2.60.120.1130">
    <property type="match status" value="1"/>
</dbReference>
<dbReference type="InterPro" id="IPR038765">
    <property type="entry name" value="Papain-like_cys_pep_sf"/>
</dbReference>
<keyword evidence="1" id="KW-0732">Signal</keyword>
<evidence type="ECO:0008006" key="6">
    <source>
        <dbReference type="Google" id="ProtNLM"/>
    </source>
</evidence>
<dbReference type="Gene3D" id="3.10.620.30">
    <property type="match status" value="1"/>
</dbReference>
<comment type="caution">
    <text evidence="4">The sequence shown here is derived from an EMBL/GenBank/DDBJ whole genome shotgun (WGS) entry which is preliminary data.</text>
</comment>
<dbReference type="AlphaFoldDB" id="A0A0C1IG13"/>
<evidence type="ECO:0000313" key="5">
    <source>
        <dbReference type="Proteomes" id="UP000031408"/>
    </source>
</evidence>
<feature type="domain" description="Transglutaminase-like" evidence="2">
    <location>
        <begin position="273"/>
        <end position="385"/>
    </location>
</feature>
<proteinExistence type="predicted"/>
<dbReference type="RefSeq" id="WP_039142833.1">
    <property type="nucleotide sequence ID" value="NZ_JSVC01000023.1"/>
</dbReference>
<evidence type="ECO:0000256" key="1">
    <source>
        <dbReference type="SAM" id="SignalP"/>
    </source>
</evidence>